<dbReference type="AlphaFoldDB" id="A0A1H1KIC7"/>
<dbReference type="RefSeq" id="WP_090812390.1">
    <property type="nucleotide sequence ID" value="NZ_FNKX01000004.1"/>
</dbReference>
<keyword evidence="2" id="KW-1185">Reference proteome</keyword>
<dbReference type="STRING" id="157910.SAMN05445850_7934"/>
<reference evidence="2" key="1">
    <citation type="submission" date="2016-10" db="EMBL/GenBank/DDBJ databases">
        <authorList>
            <person name="Varghese N."/>
            <person name="Submissions S."/>
        </authorList>
    </citation>
    <scope>NUCLEOTIDE SEQUENCE [LARGE SCALE GENOMIC DNA]</scope>
    <source>
        <strain evidence="2">DUS833</strain>
    </source>
</reference>
<organism evidence="1 2">
    <name type="scientific">Paraburkholderia tuberum</name>
    <dbReference type="NCBI Taxonomy" id="157910"/>
    <lineage>
        <taxon>Bacteria</taxon>
        <taxon>Pseudomonadati</taxon>
        <taxon>Pseudomonadota</taxon>
        <taxon>Betaproteobacteria</taxon>
        <taxon>Burkholderiales</taxon>
        <taxon>Burkholderiaceae</taxon>
        <taxon>Paraburkholderia</taxon>
    </lineage>
</organism>
<dbReference type="EMBL" id="FNKX01000004">
    <property type="protein sequence ID" value="SDR61740.1"/>
    <property type="molecule type" value="Genomic_DNA"/>
</dbReference>
<protein>
    <submittedName>
        <fullName evidence="1">2'-5' RNA ligase superfamily protein</fullName>
    </submittedName>
</protein>
<dbReference type="Proteomes" id="UP000199365">
    <property type="component" value="Unassembled WGS sequence"/>
</dbReference>
<gene>
    <name evidence="1" type="ORF">SAMN05445850_7934</name>
</gene>
<proteinExistence type="predicted"/>
<dbReference type="GO" id="GO:0016874">
    <property type="term" value="F:ligase activity"/>
    <property type="evidence" value="ECO:0007669"/>
    <property type="project" value="UniProtKB-KW"/>
</dbReference>
<name>A0A1H1KIC7_9BURK</name>
<evidence type="ECO:0000313" key="2">
    <source>
        <dbReference type="Proteomes" id="UP000199365"/>
    </source>
</evidence>
<evidence type="ECO:0000313" key="1">
    <source>
        <dbReference type="EMBL" id="SDR61740.1"/>
    </source>
</evidence>
<dbReference type="Pfam" id="PF13563">
    <property type="entry name" value="2_5_RNA_ligase2"/>
    <property type="match status" value="1"/>
</dbReference>
<keyword evidence="1" id="KW-0436">Ligase</keyword>
<dbReference type="Gene3D" id="3.90.1140.10">
    <property type="entry name" value="Cyclic phosphodiesterase"/>
    <property type="match status" value="1"/>
</dbReference>
<accession>A0A1H1KIC7</accession>
<sequence>MSGSALVARIPAAEPLVGELRMRFGASCKLRVPADITVLFPFIPAADIAPAVIHHAQVAFVGRAGAVQPFVGAVGQFIGLRQFPSILFLSPDPPESFVALTTALGRAFPVCSPYDGTHEDSVPHLSVADGDASDVHAASIELKQ</sequence>